<comment type="caution">
    <text evidence="2">The sequence shown here is derived from an EMBL/GenBank/DDBJ whole genome shotgun (WGS) entry which is preliminary data.</text>
</comment>
<dbReference type="AlphaFoldDB" id="A0A4Z1NIS2"/>
<proteinExistence type="predicted"/>
<organism evidence="2 3">
    <name type="scientific">Venturia nashicola</name>
    <dbReference type="NCBI Taxonomy" id="86259"/>
    <lineage>
        <taxon>Eukaryota</taxon>
        <taxon>Fungi</taxon>
        <taxon>Dikarya</taxon>
        <taxon>Ascomycota</taxon>
        <taxon>Pezizomycotina</taxon>
        <taxon>Dothideomycetes</taxon>
        <taxon>Pleosporomycetidae</taxon>
        <taxon>Venturiales</taxon>
        <taxon>Venturiaceae</taxon>
        <taxon>Venturia</taxon>
    </lineage>
</organism>
<feature type="region of interest" description="Disordered" evidence="1">
    <location>
        <begin position="27"/>
        <end position="47"/>
    </location>
</feature>
<evidence type="ECO:0000313" key="2">
    <source>
        <dbReference type="EMBL" id="TID15621.1"/>
    </source>
</evidence>
<dbReference type="EMBL" id="SNSC02000020">
    <property type="protein sequence ID" value="TID15621.1"/>
    <property type="molecule type" value="Genomic_DNA"/>
</dbReference>
<accession>A0A4Z1NIS2</accession>
<evidence type="ECO:0000313" key="3">
    <source>
        <dbReference type="Proteomes" id="UP000298493"/>
    </source>
</evidence>
<evidence type="ECO:0000256" key="1">
    <source>
        <dbReference type="SAM" id="MobiDB-lite"/>
    </source>
</evidence>
<dbReference type="Proteomes" id="UP000298493">
    <property type="component" value="Unassembled WGS sequence"/>
</dbReference>
<gene>
    <name evidence="2" type="ORF">E6O75_ATG07949</name>
</gene>
<reference evidence="2 3" key="1">
    <citation type="submission" date="2019-04" db="EMBL/GenBank/DDBJ databases">
        <title>High contiguity whole genome sequence and gene annotation resource for two Venturia nashicola isolates.</title>
        <authorList>
            <person name="Prokchorchik M."/>
            <person name="Won K."/>
            <person name="Lee Y."/>
            <person name="Choi E.D."/>
            <person name="Segonzac C."/>
            <person name="Sohn K.H."/>
        </authorList>
    </citation>
    <scope>NUCLEOTIDE SEQUENCE [LARGE SCALE GENOMIC DNA]</scope>
    <source>
        <strain evidence="2 3">PRI2</strain>
    </source>
</reference>
<protein>
    <submittedName>
        <fullName evidence="2">Uncharacterized protein</fullName>
    </submittedName>
</protein>
<keyword evidence="3" id="KW-1185">Reference proteome</keyword>
<name>A0A4Z1NIS2_9PEZI</name>
<sequence length="77" mass="9076">MSSTPLEAKNTSVIQYTDGNKYLVHRQKEDEKPRMRPRALKNRQESAQEQIERWQIEKMPYTVATTPPLWTTICPTE</sequence>